<comment type="caution">
    <text evidence="2">The sequence shown here is derived from an EMBL/GenBank/DDBJ whole genome shotgun (WGS) entry which is preliminary data.</text>
</comment>
<proteinExistence type="predicted"/>
<keyword evidence="3" id="KW-1185">Reference proteome</keyword>
<feature type="chain" id="PRO_5040132411" evidence="1">
    <location>
        <begin position="24"/>
        <end position="117"/>
    </location>
</feature>
<evidence type="ECO:0000256" key="1">
    <source>
        <dbReference type="SAM" id="SignalP"/>
    </source>
</evidence>
<feature type="signal peptide" evidence="1">
    <location>
        <begin position="1"/>
        <end position="23"/>
    </location>
</feature>
<name>A0A9N8VPF7_9GLOM</name>
<gene>
    <name evidence="2" type="ORF">ALEPTO_LOCUS1587</name>
</gene>
<dbReference type="OrthoDB" id="10587080at2759"/>
<sequence length="117" mass="13461">MNLFKFLTITIFMVCFLWDIISAKPLPLLSDDTVLLYREPYFGGDVISITLDPTTCTQVPPEYVSFSSARVLNGKCALFYREFGCQDQPHEVCREDPLLPPDYLHQIRSIQLELLDL</sequence>
<evidence type="ECO:0000313" key="2">
    <source>
        <dbReference type="EMBL" id="CAG8461967.1"/>
    </source>
</evidence>
<dbReference type="EMBL" id="CAJVPS010000182">
    <property type="protein sequence ID" value="CAG8461967.1"/>
    <property type="molecule type" value="Genomic_DNA"/>
</dbReference>
<reference evidence="2" key="1">
    <citation type="submission" date="2021-06" db="EMBL/GenBank/DDBJ databases">
        <authorList>
            <person name="Kallberg Y."/>
            <person name="Tangrot J."/>
            <person name="Rosling A."/>
        </authorList>
    </citation>
    <scope>NUCLEOTIDE SEQUENCE</scope>
    <source>
        <strain evidence="2">FL130A</strain>
    </source>
</reference>
<accession>A0A9N8VPF7</accession>
<dbReference type="AlphaFoldDB" id="A0A9N8VPF7"/>
<protein>
    <submittedName>
        <fullName evidence="2">10158_t:CDS:1</fullName>
    </submittedName>
</protein>
<organism evidence="2 3">
    <name type="scientific">Ambispora leptoticha</name>
    <dbReference type="NCBI Taxonomy" id="144679"/>
    <lineage>
        <taxon>Eukaryota</taxon>
        <taxon>Fungi</taxon>
        <taxon>Fungi incertae sedis</taxon>
        <taxon>Mucoromycota</taxon>
        <taxon>Glomeromycotina</taxon>
        <taxon>Glomeromycetes</taxon>
        <taxon>Archaeosporales</taxon>
        <taxon>Ambisporaceae</taxon>
        <taxon>Ambispora</taxon>
    </lineage>
</organism>
<keyword evidence="1" id="KW-0732">Signal</keyword>
<dbReference type="Proteomes" id="UP000789508">
    <property type="component" value="Unassembled WGS sequence"/>
</dbReference>
<evidence type="ECO:0000313" key="3">
    <source>
        <dbReference type="Proteomes" id="UP000789508"/>
    </source>
</evidence>